<dbReference type="AlphaFoldDB" id="A0A5N8WHF9"/>
<gene>
    <name evidence="2" type="ORF">FNH04_45435</name>
</gene>
<feature type="non-terminal residue" evidence="2">
    <location>
        <position position="86"/>
    </location>
</feature>
<protein>
    <submittedName>
        <fullName evidence="2">Uncharacterized protein</fullName>
    </submittedName>
</protein>
<organism evidence="2 3">
    <name type="scientific">Streptomyces phyllanthi</name>
    <dbReference type="NCBI Taxonomy" id="1803180"/>
    <lineage>
        <taxon>Bacteria</taxon>
        <taxon>Bacillati</taxon>
        <taxon>Actinomycetota</taxon>
        <taxon>Actinomycetes</taxon>
        <taxon>Kitasatosporales</taxon>
        <taxon>Streptomycetaceae</taxon>
        <taxon>Streptomyces</taxon>
    </lineage>
</organism>
<comment type="caution">
    <text evidence="2">The sequence shown here is derived from an EMBL/GenBank/DDBJ whole genome shotgun (WGS) entry which is preliminary data.</text>
</comment>
<feature type="compositionally biased region" description="Polar residues" evidence="1">
    <location>
        <begin position="1"/>
        <end position="12"/>
    </location>
</feature>
<keyword evidence="3" id="KW-1185">Reference proteome</keyword>
<accession>A0A5N8WHF9</accession>
<sequence>MTQTSQLPQQPQAGIPDEPLAPPGASEATRLMCAGTYLDAAYRDAVIEELYVREERIAAPSLGHDAARVLAHALRARRIELGWAGT</sequence>
<proteinExistence type="predicted"/>
<name>A0A5N8WHF9_9ACTN</name>
<feature type="region of interest" description="Disordered" evidence="1">
    <location>
        <begin position="1"/>
        <end position="26"/>
    </location>
</feature>
<evidence type="ECO:0000313" key="3">
    <source>
        <dbReference type="Proteomes" id="UP000326979"/>
    </source>
</evidence>
<reference evidence="2 3" key="1">
    <citation type="submission" date="2019-07" db="EMBL/GenBank/DDBJ databases">
        <title>New species of Amycolatopsis and Streptomyces.</title>
        <authorList>
            <person name="Duangmal K."/>
            <person name="Teo W.F.A."/>
            <person name="Lipun K."/>
        </authorList>
    </citation>
    <scope>NUCLEOTIDE SEQUENCE [LARGE SCALE GENOMIC DNA]</scope>
    <source>
        <strain evidence="2 3">TISTR 2346</strain>
    </source>
</reference>
<evidence type="ECO:0000256" key="1">
    <source>
        <dbReference type="SAM" id="MobiDB-lite"/>
    </source>
</evidence>
<dbReference type="EMBL" id="VJZE01000837">
    <property type="protein sequence ID" value="MPY46883.1"/>
    <property type="molecule type" value="Genomic_DNA"/>
</dbReference>
<dbReference type="Proteomes" id="UP000326979">
    <property type="component" value="Unassembled WGS sequence"/>
</dbReference>
<evidence type="ECO:0000313" key="2">
    <source>
        <dbReference type="EMBL" id="MPY46883.1"/>
    </source>
</evidence>